<feature type="non-terminal residue" evidence="2">
    <location>
        <position position="1"/>
    </location>
</feature>
<comment type="caution">
    <text evidence="2">The sequence shown here is derived from an EMBL/GenBank/DDBJ whole genome shotgun (WGS) entry which is preliminary data.</text>
</comment>
<dbReference type="Pfam" id="PF20660">
    <property type="entry name" value="DUF6812"/>
    <property type="match status" value="1"/>
</dbReference>
<evidence type="ECO:0000259" key="1">
    <source>
        <dbReference type="PROSITE" id="PS50110"/>
    </source>
</evidence>
<evidence type="ECO:0000313" key="2">
    <source>
        <dbReference type="EMBL" id="GAI26282.1"/>
    </source>
</evidence>
<feature type="domain" description="Response regulatory" evidence="1">
    <location>
        <begin position="1"/>
        <end position="54"/>
    </location>
</feature>
<dbReference type="SUPFAM" id="SSF52172">
    <property type="entry name" value="CheY-like"/>
    <property type="match status" value="1"/>
</dbReference>
<dbReference type="AlphaFoldDB" id="X1M3U5"/>
<proteinExistence type="predicted"/>
<dbReference type="InterPro" id="IPR049210">
    <property type="entry name" value="DUF6812"/>
</dbReference>
<dbReference type="InterPro" id="IPR011006">
    <property type="entry name" value="CheY-like_superfamily"/>
</dbReference>
<organism evidence="2">
    <name type="scientific">marine sediment metagenome</name>
    <dbReference type="NCBI Taxonomy" id="412755"/>
    <lineage>
        <taxon>unclassified sequences</taxon>
        <taxon>metagenomes</taxon>
        <taxon>ecological metagenomes</taxon>
    </lineage>
</organism>
<dbReference type="Gene3D" id="3.40.50.2300">
    <property type="match status" value="1"/>
</dbReference>
<dbReference type="EMBL" id="BARV01020345">
    <property type="protein sequence ID" value="GAI26282.1"/>
    <property type="molecule type" value="Genomic_DNA"/>
</dbReference>
<dbReference type="Pfam" id="PF00072">
    <property type="entry name" value="Response_reg"/>
    <property type="match status" value="1"/>
</dbReference>
<dbReference type="PROSITE" id="PS50110">
    <property type="entry name" value="RESPONSE_REGULATORY"/>
    <property type="match status" value="1"/>
</dbReference>
<gene>
    <name evidence="2" type="ORF">S06H3_33973</name>
</gene>
<protein>
    <recommendedName>
        <fullName evidence="1">Response regulatory domain-containing protein</fullName>
    </recommendedName>
</protein>
<reference evidence="2" key="1">
    <citation type="journal article" date="2014" name="Front. Microbiol.">
        <title>High frequency of phylogenetically diverse reductive dehalogenase-homologous genes in deep subseafloor sedimentary metagenomes.</title>
        <authorList>
            <person name="Kawai M."/>
            <person name="Futagami T."/>
            <person name="Toyoda A."/>
            <person name="Takaki Y."/>
            <person name="Nishi S."/>
            <person name="Hori S."/>
            <person name="Arai W."/>
            <person name="Tsubouchi T."/>
            <person name="Morono Y."/>
            <person name="Uchiyama I."/>
            <person name="Ito T."/>
            <person name="Fujiyama A."/>
            <person name="Inagaki F."/>
            <person name="Takami H."/>
        </authorList>
    </citation>
    <scope>NUCLEOTIDE SEQUENCE</scope>
    <source>
        <strain evidence="2">Expedition CK06-06</strain>
    </source>
</reference>
<dbReference type="InterPro" id="IPR001789">
    <property type="entry name" value="Sig_transdc_resp-reg_receiver"/>
</dbReference>
<sequence>LENIKKRKPQIAVIIYTGHGSITTAIAAMRKGAADYLSKPFSPKELKSSIRKALEGAEEHNSIVPSLSLGGRSTLYKPDKNLIKGERIRVTVETTKYRISGKVFVRYDLRLSDLLNETRKGFLVLTDVQVFSLTDNAILYEKDFLPVNKNQIVLISQGH</sequence>
<dbReference type="GO" id="GO:0000160">
    <property type="term" value="P:phosphorelay signal transduction system"/>
    <property type="evidence" value="ECO:0007669"/>
    <property type="project" value="InterPro"/>
</dbReference>
<accession>X1M3U5</accession>
<name>X1M3U5_9ZZZZ</name>